<evidence type="ECO:0000313" key="2">
    <source>
        <dbReference type="EMBL" id="MDT0302632.1"/>
    </source>
</evidence>
<dbReference type="InterPro" id="IPR014710">
    <property type="entry name" value="RmlC-like_jellyroll"/>
</dbReference>
<comment type="caution">
    <text evidence="2">The sequence shown here is derived from an EMBL/GenBank/DDBJ whole genome shotgun (WGS) entry which is preliminary data.</text>
</comment>
<feature type="domain" description="Cupin type-2" evidence="1">
    <location>
        <begin position="36"/>
        <end position="101"/>
    </location>
</feature>
<sequence>MPLITRSQARTHRMHGVAFVSYAAPSQGSGELCAWRLEVPAGAAGAEHAITREEVFLGLEGVLELRVDGDTWRLEPGDAAVVGAGSLLNVANPGPGTGAAWVSTSTGLRAVTAEGAWISPPWTH</sequence>
<dbReference type="Pfam" id="PF07883">
    <property type="entry name" value="Cupin_2"/>
    <property type="match status" value="1"/>
</dbReference>
<dbReference type="SUPFAM" id="SSF51182">
    <property type="entry name" value="RmlC-like cupins"/>
    <property type="match status" value="1"/>
</dbReference>
<name>A0ABU2KTY7_9ACTN</name>
<gene>
    <name evidence="2" type="ORF">RM446_10975</name>
</gene>
<dbReference type="InterPro" id="IPR011051">
    <property type="entry name" value="RmlC_Cupin_sf"/>
</dbReference>
<reference evidence="3" key="1">
    <citation type="submission" date="2023-07" db="EMBL/GenBank/DDBJ databases">
        <title>30 novel species of actinomycetes from the DSMZ collection.</title>
        <authorList>
            <person name="Nouioui I."/>
        </authorList>
    </citation>
    <scope>NUCLEOTIDE SEQUENCE [LARGE SCALE GENOMIC DNA]</scope>
    <source>
        <strain evidence="3">DSM 45055</strain>
    </source>
</reference>
<dbReference type="Gene3D" id="2.60.120.10">
    <property type="entry name" value="Jelly Rolls"/>
    <property type="match status" value="1"/>
</dbReference>
<evidence type="ECO:0000313" key="3">
    <source>
        <dbReference type="Proteomes" id="UP001183226"/>
    </source>
</evidence>
<keyword evidence="3" id="KW-1185">Reference proteome</keyword>
<evidence type="ECO:0000259" key="1">
    <source>
        <dbReference type="Pfam" id="PF07883"/>
    </source>
</evidence>
<protein>
    <submittedName>
        <fullName evidence="2">Cupin domain-containing protein</fullName>
    </submittedName>
</protein>
<dbReference type="Proteomes" id="UP001183226">
    <property type="component" value="Unassembled WGS sequence"/>
</dbReference>
<dbReference type="RefSeq" id="WP_311545110.1">
    <property type="nucleotide sequence ID" value="NZ_JAVREK010000009.1"/>
</dbReference>
<proteinExistence type="predicted"/>
<accession>A0ABU2KTY7</accession>
<organism evidence="2 3">
    <name type="scientific">Streptomonospora wellingtoniae</name>
    <dbReference type="NCBI Taxonomy" id="3075544"/>
    <lineage>
        <taxon>Bacteria</taxon>
        <taxon>Bacillati</taxon>
        <taxon>Actinomycetota</taxon>
        <taxon>Actinomycetes</taxon>
        <taxon>Streptosporangiales</taxon>
        <taxon>Nocardiopsidaceae</taxon>
        <taxon>Streptomonospora</taxon>
    </lineage>
</organism>
<dbReference type="InterPro" id="IPR013096">
    <property type="entry name" value="Cupin_2"/>
</dbReference>
<dbReference type="EMBL" id="JAVREK010000009">
    <property type="protein sequence ID" value="MDT0302632.1"/>
    <property type="molecule type" value="Genomic_DNA"/>
</dbReference>